<gene>
    <name evidence="2" type="ORF">FYJ33_15425</name>
</gene>
<dbReference type="EMBL" id="VULX01000052">
    <property type="protein sequence ID" value="MSR92714.1"/>
    <property type="molecule type" value="Genomic_DNA"/>
</dbReference>
<dbReference type="PANTHER" id="PTHR41317">
    <property type="entry name" value="PD-(D_E)XK NUCLEASE FAMILY TRANSPOSASE"/>
    <property type="match status" value="1"/>
</dbReference>
<dbReference type="InterPro" id="IPR010106">
    <property type="entry name" value="RpnA"/>
</dbReference>
<sequence length="338" mass="39971">MNNRLINILIDFAFKQVFAGNGESSEIILKDFLNSILQLKDDDRIKEIVQLNPFNEREYIKDKQSIMDIKIKTEKDEYIDIEVQINDVDDYKKRSLYYWSKLYAESLGKGDSYYELKKSIVINILNFNIIEENDKYHNVFVIKEREDNTLFLEDLEIHYIELDKFKVDKDVNELNDLEEWIVFLKECNEKHDSDIIEKLSSRKEEIDMAVKIMNKLSADEIEYQKYLAREKYIMDEISKKKYAQYKMQQIKEQEEKAKKAEQEAKIEAEKAQKAAQDARKEADNAKKEADNAKKEADNAKNELQEMKRTMALNLLDVLDNETIAAKTGLSIEEIRELR</sequence>
<proteinExistence type="predicted"/>
<dbReference type="RefSeq" id="WP_154532854.1">
    <property type="nucleotide sequence ID" value="NZ_VULX01000052.1"/>
</dbReference>
<name>A0A7X2T2J9_9CLOT</name>
<dbReference type="Proteomes" id="UP000460287">
    <property type="component" value="Unassembled WGS sequence"/>
</dbReference>
<keyword evidence="3" id="KW-1185">Reference proteome</keyword>
<protein>
    <submittedName>
        <fullName evidence="2">Rpn family recombination-promoting nuclease/putative transposase</fullName>
    </submittedName>
</protein>
<reference evidence="2 3" key="1">
    <citation type="submission" date="2019-08" db="EMBL/GenBank/DDBJ databases">
        <title>In-depth cultivation of the pig gut microbiome towards novel bacterial diversity and tailored functional studies.</title>
        <authorList>
            <person name="Wylensek D."/>
            <person name="Hitch T.C.A."/>
            <person name="Clavel T."/>
        </authorList>
    </citation>
    <scope>NUCLEOTIDE SEQUENCE [LARGE SCALE GENOMIC DNA]</scope>
    <source>
        <strain evidence="2 3">WCA-383-APC-5B</strain>
    </source>
</reference>
<dbReference type="NCBIfam" id="TIGR01784">
    <property type="entry name" value="T_den_put_tspse"/>
    <property type="match status" value="1"/>
</dbReference>
<dbReference type="AlphaFoldDB" id="A0A7X2T2J9"/>
<comment type="caution">
    <text evidence="2">The sequence shown here is derived from an EMBL/GenBank/DDBJ whole genome shotgun (WGS) entry which is preliminary data.</text>
</comment>
<evidence type="ECO:0000256" key="1">
    <source>
        <dbReference type="SAM" id="MobiDB-lite"/>
    </source>
</evidence>
<evidence type="ECO:0000313" key="3">
    <source>
        <dbReference type="Proteomes" id="UP000460287"/>
    </source>
</evidence>
<dbReference type="Pfam" id="PF12784">
    <property type="entry name" value="PDDEXK_2"/>
    <property type="match status" value="1"/>
</dbReference>
<dbReference type="PANTHER" id="PTHR41317:SF1">
    <property type="entry name" value="PD-(D_E)XK NUCLEASE FAMILY TRANSPOSASE"/>
    <property type="match status" value="1"/>
</dbReference>
<feature type="region of interest" description="Disordered" evidence="1">
    <location>
        <begin position="261"/>
        <end position="304"/>
    </location>
</feature>
<evidence type="ECO:0000313" key="2">
    <source>
        <dbReference type="EMBL" id="MSR92714.1"/>
    </source>
</evidence>
<organism evidence="2 3">
    <name type="scientific">Inconstantimicrobium porci</name>
    <dbReference type="NCBI Taxonomy" id="2652291"/>
    <lineage>
        <taxon>Bacteria</taxon>
        <taxon>Bacillati</taxon>
        <taxon>Bacillota</taxon>
        <taxon>Clostridia</taxon>
        <taxon>Eubacteriales</taxon>
        <taxon>Clostridiaceae</taxon>
        <taxon>Inconstantimicrobium</taxon>
    </lineage>
</organism>
<accession>A0A7X2T2J9</accession>